<proteinExistence type="predicted"/>
<sequence>SRGCSPPTPSGSSRCADSANPDSGDCQGLPSVSDPEERAISPPPFCFGVLIEPARFPPEGLRQIGLWTGLGLYGFGYLTPKSLLSCQLVAFAI</sequence>
<accession>A0A061S980</accession>
<dbReference type="EMBL" id="GBEZ01006038">
    <property type="protein sequence ID" value="JAC79331.1"/>
    <property type="molecule type" value="Transcribed_RNA"/>
</dbReference>
<protein>
    <submittedName>
        <fullName evidence="2">Uncharacterized protein</fullName>
    </submittedName>
</protein>
<dbReference type="AlphaFoldDB" id="A0A061S980"/>
<feature type="non-terminal residue" evidence="2">
    <location>
        <position position="1"/>
    </location>
</feature>
<reference evidence="2" key="1">
    <citation type="submission" date="2014-05" db="EMBL/GenBank/DDBJ databases">
        <title>The transcriptome of the halophilic microalga Tetraselmis sp. GSL018 isolated from the Great Salt Lake, Utah.</title>
        <authorList>
            <person name="Jinkerson R.E."/>
            <person name="D'Adamo S."/>
            <person name="Posewitz M.C."/>
        </authorList>
    </citation>
    <scope>NUCLEOTIDE SEQUENCE</scope>
    <source>
        <strain evidence="2">GSL018</strain>
    </source>
</reference>
<name>A0A061S980_9CHLO</name>
<evidence type="ECO:0000313" key="2">
    <source>
        <dbReference type="EMBL" id="JAC79331.1"/>
    </source>
</evidence>
<evidence type="ECO:0000256" key="1">
    <source>
        <dbReference type="SAM" id="MobiDB-lite"/>
    </source>
</evidence>
<gene>
    <name evidence="2" type="ORF">TSPGSL018_12990</name>
</gene>
<feature type="region of interest" description="Disordered" evidence="1">
    <location>
        <begin position="1"/>
        <end position="39"/>
    </location>
</feature>
<organism evidence="2">
    <name type="scientific">Tetraselmis sp. GSL018</name>
    <dbReference type="NCBI Taxonomy" id="582737"/>
    <lineage>
        <taxon>Eukaryota</taxon>
        <taxon>Viridiplantae</taxon>
        <taxon>Chlorophyta</taxon>
        <taxon>core chlorophytes</taxon>
        <taxon>Chlorodendrophyceae</taxon>
        <taxon>Chlorodendrales</taxon>
        <taxon>Chlorodendraceae</taxon>
        <taxon>Tetraselmis</taxon>
    </lineage>
</organism>